<dbReference type="EMBL" id="JBEPTQ010000002">
    <property type="protein sequence ID" value="MET4722821.1"/>
    <property type="molecule type" value="Genomic_DNA"/>
</dbReference>
<accession>A0ABV2S0W9</accession>
<name>A0ABV2S0W9_BRAJP</name>
<keyword evidence="2" id="KW-1185">Reference proteome</keyword>
<reference evidence="1 2" key="1">
    <citation type="submission" date="2024-06" db="EMBL/GenBank/DDBJ databases">
        <title>Genomic Encyclopedia of Type Strains, Phase V (KMG-V): Genome sequencing to study the core and pangenomes of soil and plant-associated prokaryotes.</title>
        <authorList>
            <person name="Whitman W."/>
        </authorList>
    </citation>
    <scope>NUCLEOTIDE SEQUENCE [LARGE SCALE GENOMIC DNA]</scope>
    <source>
        <strain evidence="1 2">USDA 160</strain>
    </source>
</reference>
<protein>
    <submittedName>
        <fullName evidence="1">NAD(P)-dependent dehydrogenase (Short-subunit alcohol dehydrogenase family)</fullName>
    </submittedName>
</protein>
<dbReference type="InterPro" id="IPR036291">
    <property type="entry name" value="NAD(P)-bd_dom_sf"/>
</dbReference>
<comment type="caution">
    <text evidence="1">The sequence shown here is derived from an EMBL/GenBank/DDBJ whole genome shotgun (WGS) entry which is preliminary data.</text>
</comment>
<evidence type="ECO:0000313" key="1">
    <source>
        <dbReference type="EMBL" id="MET4722821.1"/>
    </source>
</evidence>
<gene>
    <name evidence="1" type="ORF">ABIF63_006927</name>
</gene>
<sequence length="51" mass="5114">MEKLEKFGGMTPLGRPGQPAELASIYVQLAAADASYATGQVYGAAGGSGQP</sequence>
<proteinExistence type="predicted"/>
<organism evidence="1 2">
    <name type="scientific">Bradyrhizobium japonicum</name>
    <dbReference type="NCBI Taxonomy" id="375"/>
    <lineage>
        <taxon>Bacteria</taxon>
        <taxon>Pseudomonadati</taxon>
        <taxon>Pseudomonadota</taxon>
        <taxon>Alphaproteobacteria</taxon>
        <taxon>Hyphomicrobiales</taxon>
        <taxon>Nitrobacteraceae</taxon>
        <taxon>Bradyrhizobium</taxon>
    </lineage>
</organism>
<dbReference type="Gene3D" id="3.40.50.720">
    <property type="entry name" value="NAD(P)-binding Rossmann-like Domain"/>
    <property type="match status" value="1"/>
</dbReference>
<evidence type="ECO:0000313" key="2">
    <source>
        <dbReference type="Proteomes" id="UP001549291"/>
    </source>
</evidence>
<dbReference type="SUPFAM" id="SSF51735">
    <property type="entry name" value="NAD(P)-binding Rossmann-fold domains"/>
    <property type="match status" value="1"/>
</dbReference>
<dbReference type="Proteomes" id="UP001549291">
    <property type="component" value="Unassembled WGS sequence"/>
</dbReference>